<keyword evidence="2" id="KW-1133">Transmembrane helix</keyword>
<protein>
    <submittedName>
        <fullName evidence="3">NADH-ubiquinone oxidoreductase chain J</fullName>
        <ecNumber evidence="3">1.6.5.3</ecNumber>
    </submittedName>
</protein>
<dbReference type="AlphaFoldDB" id="A0A3B0U2Q0"/>
<sequence length="189" mass="20369">MSVQVIFLLAFGLAAVWFGIVVFRTHSMVRSALALLFSQTAVGAMFLVMQTEFLGVLQIMMMATEMSIMAIFMVMFMMDPGGLGEMDMKHQRKLSLWAGIIAFGGAGGLALFGDWGPIASQIPDGGEQVRLLGIELLGRSMLIFESAGLTILTAMIAATSIAVQPPHRPKETSDKSKELHQTHNHGGAV</sequence>
<feature type="region of interest" description="Disordered" evidence="1">
    <location>
        <begin position="163"/>
        <end position="189"/>
    </location>
</feature>
<dbReference type="InterPro" id="IPR001457">
    <property type="entry name" value="NADH_UbQ/plastoQ_OxRdtase_su6"/>
</dbReference>
<reference evidence="3" key="1">
    <citation type="submission" date="2018-06" db="EMBL/GenBank/DDBJ databases">
        <authorList>
            <person name="Zhirakovskaya E."/>
        </authorList>
    </citation>
    <scope>NUCLEOTIDE SEQUENCE</scope>
</reference>
<name>A0A3B0U2Q0_9ZZZZ</name>
<evidence type="ECO:0000256" key="1">
    <source>
        <dbReference type="SAM" id="MobiDB-lite"/>
    </source>
</evidence>
<dbReference type="Pfam" id="PF00499">
    <property type="entry name" value="Oxidored_q3"/>
    <property type="match status" value="1"/>
</dbReference>
<keyword evidence="2" id="KW-0472">Membrane</keyword>
<keyword evidence="3" id="KW-0830">Ubiquinone</keyword>
<feature type="transmembrane region" description="Helical" evidence="2">
    <location>
        <begin position="6"/>
        <end position="25"/>
    </location>
</feature>
<dbReference type="GO" id="GO:0008137">
    <property type="term" value="F:NADH dehydrogenase (ubiquinone) activity"/>
    <property type="evidence" value="ECO:0007669"/>
    <property type="project" value="InterPro"/>
</dbReference>
<keyword evidence="2" id="KW-0812">Transmembrane</keyword>
<evidence type="ECO:0000256" key="2">
    <source>
        <dbReference type="SAM" id="Phobius"/>
    </source>
</evidence>
<gene>
    <name evidence="3" type="ORF">MNBD_ALPHA11-294</name>
</gene>
<dbReference type="EC" id="1.6.5.3" evidence="3"/>
<feature type="transmembrane region" description="Helical" evidence="2">
    <location>
        <begin position="55"/>
        <end position="74"/>
    </location>
</feature>
<proteinExistence type="predicted"/>
<feature type="transmembrane region" description="Helical" evidence="2">
    <location>
        <begin position="141"/>
        <end position="163"/>
    </location>
</feature>
<feature type="transmembrane region" description="Helical" evidence="2">
    <location>
        <begin position="94"/>
        <end position="113"/>
    </location>
</feature>
<evidence type="ECO:0000313" key="3">
    <source>
        <dbReference type="EMBL" id="VAW23260.1"/>
    </source>
</evidence>
<keyword evidence="3" id="KW-0560">Oxidoreductase</keyword>
<dbReference type="GO" id="GO:0016491">
    <property type="term" value="F:oxidoreductase activity"/>
    <property type="evidence" value="ECO:0007669"/>
    <property type="project" value="UniProtKB-KW"/>
</dbReference>
<feature type="compositionally biased region" description="Basic and acidic residues" evidence="1">
    <location>
        <begin position="168"/>
        <end position="181"/>
    </location>
</feature>
<accession>A0A3B0U2Q0</accession>
<organism evidence="3">
    <name type="scientific">hydrothermal vent metagenome</name>
    <dbReference type="NCBI Taxonomy" id="652676"/>
    <lineage>
        <taxon>unclassified sequences</taxon>
        <taxon>metagenomes</taxon>
        <taxon>ecological metagenomes</taxon>
    </lineage>
</organism>
<dbReference type="EMBL" id="UOEQ01000455">
    <property type="protein sequence ID" value="VAW23260.1"/>
    <property type="molecule type" value="Genomic_DNA"/>
</dbReference>
<feature type="transmembrane region" description="Helical" evidence="2">
    <location>
        <begin position="32"/>
        <end position="49"/>
    </location>
</feature>
<dbReference type="InterPro" id="IPR042106">
    <property type="entry name" value="Nuo/plastoQ_OxRdtase_6_NuoJ"/>
</dbReference>
<dbReference type="Gene3D" id="1.20.120.1200">
    <property type="entry name" value="NADH-ubiquinone/plastoquinone oxidoreductase chain 6, subunit NuoJ"/>
    <property type="match status" value="1"/>
</dbReference>